<dbReference type="GO" id="GO:0008061">
    <property type="term" value="F:chitin binding"/>
    <property type="evidence" value="ECO:0007669"/>
    <property type="project" value="InterPro"/>
</dbReference>
<feature type="domain" description="Chitin-binding type-2" evidence="2">
    <location>
        <begin position="35"/>
        <end position="101"/>
    </location>
</feature>
<protein>
    <recommendedName>
        <fullName evidence="2">Chitin-binding type-2 domain-containing protein</fullName>
    </recommendedName>
</protein>
<dbReference type="SMART" id="SM00494">
    <property type="entry name" value="ChtBD2"/>
    <property type="match status" value="1"/>
</dbReference>
<feature type="signal peptide" evidence="1">
    <location>
        <begin position="1"/>
        <end position="22"/>
    </location>
</feature>
<dbReference type="PROSITE" id="PS50940">
    <property type="entry name" value="CHIT_BIND_II"/>
    <property type="match status" value="1"/>
</dbReference>
<evidence type="ECO:0000256" key="1">
    <source>
        <dbReference type="SAM" id="SignalP"/>
    </source>
</evidence>
<evidence type="ECO:0000259" key="2">
    <source>
        <dbReference type="PROSITE" id="PS50940"/>
    </source>
</evidence>
<name>A0AA39KQB5_9HYME</name>
<dbReference type="Proteomes" id="UP001168990">
    <property type="component" value="Unassembled WGS sequence"/>
</dbReference>
<keyword evidence="1" id="KW-0732">Signal</keyword>
<feature type="chain" id="PRO_5041290587" description="Chitin-binding type-2 domain-containing protein" evidence="1">
    <location>
        <begin position="23"/>
        <end position="109"/>
    </location>
</feature>
<dbReference type="EMBL" id="JAQQBS010000027">
    <property type="protein sequence ID" value="KAK0169646.1"/>
    <property type="molecule type" value="Genomic_DNA"/>
</dbReference>
<organism evidence="3 4">
    <name type="scientific">Microctonus aethiopoides</name>
    <dbReference type="NCBI Taxonomy" id="144406"/>
    <lineage>
        <taxon>Eukaryota</taxon>
        <taxon>Metazoa</taxon>
        <taxon>Ecdysozoa</taxon>
        <taxon>Arthropoda</taxon>
        <taxon>Hexapoda</taxon>
        <taxon>Insecta</taxon>
        <taxon>Pterygota</taxon>
        <taxon>Neoptera</taxon>
        <taxon>Endopterygota</taxon>
        <taxon>Hymenoptera</taxon>
        <taxon>Apocrita</taxon>
        <taxon>Ichneumonoidea</taxon>
        <taxon>Braconidae</taxon>
        <taxon>Euphorinae</taxon>
        <taxon>Microctonus</taxon>
    </lineage>
</organism>
<evidence type="ECO:0000313" key="4">
    <source>
        <dbReference type="Proteomes" id="UP001168990"/>
    </source>
</evidence>
<dbReference type="GO" id="GO:0005576">
    <property type="term" value="C:extracellular region"/>
    <property type="evidence" value="ECO:0007669"/>
    <property type="project" value="InterPro"/>
</dbReference>
<dbReference type="Gene3D" id="2.170.140.10">
    <property type="entry name" value="Chitin binding domain"/>
    <property type="match status" value="1"/>
</dbReference>
<dbReference type="AlphaFoldDB" id="A0AA39KQB5"/>
<accession>A0AA39KQB5</accession>
<comment type="caution">
    <text evidence="3">The sequence shown here is derived from an EMBL/GenBank/DDBJ whole genome shotgun (WGS) entry which is preliminary data.</text>
</comment>
<keyword evidence="4" id="KW-1185">Reference proteome</keyword>
<gene>
    <name evidence="3" type="ORF">PV328_011759</name>
</gene>
<dbReference type="Pfam" id="PF01607">
    <property type="entry name" value="CBM_14"/>
    <property type="match status" value="1"/>
</dbReference>
<evidence type="ECO:0000313" key="3">
    <source>
        <dbReference type="EMBL" id="KAK0169646.1"/>
    </source>
</evidence>
<dbReference type="InterPro" id="IPR002557">
    <property type="entry name" value="Chitin-bd_dom"/>
</dbReference>
<reference evidence="3" key="2">
    <citation type="submission" date="2023-03" db="EMBL/GenBank/DDBJ databases">
        <authorList>
            <person name="Inwood S.N."/>
            <person name="Skelly J.G."/>
            <person name="Guhlin J."/>
            <person name="Harrop T.W.R."/>
            <person name="Goldson S.G."/>
            <person name="Dearden P.K."/>
        </authorList>
    </citation>
    <scope>NUCLEOTIDE SEQUENCE</scope>
    <source>
        <strain evidence="3">Irish</strain>
        <tissue evidence="3">Whole body</tissue>
    </source>
</reference>
<dbReference type="SUPFAM" id="SSF57625">
    <property type="entry name" value="Invertebrate chitin-binding proteins"/>
    <property type="match status" value="1"/>
</dbReference>
<proteinExistence type="predicted"/>
<reference evidence="3" key="1">
    <citation type="journal article" date="2023" name="bioRxiv">
        <title>Scaffold-level genome assemblies of two parasitoid biocontrol wasps reveal the parthenogenesis mechanism and an associated novel virus.</title>
        <authorList>
            <person name="Inwood S."/>
            <person name="Skelly J."/>
            <person name="Guhlin J."/>
            <person name="Harrop T."/>
            <person name="Goldson S."/>
            <person name="Dearden P."/>
        </authorList>
    </citation>
    <scope>NUCLEOTIDE SEQUENCE</scope>
    <source>
        <strain evidence="3">Irish</strain>
        <tissue evidence="3">Whole body</tissue>
    </source>
</reference>
<dbReference type="InterPro" id="IPR036508">
    <property type="entry name" value="Chitin-bd_dom_sf"/>
</dbReference>
<sequence length="109" mass="12131">MSPRLIFLLLGCIAFIAVTTKAQDDDGDNSEPNAEELCDNRPGDEYFRLNTEGDCRDVVRCDKATEIGVVRLATVKCPTGLAFDIERQTCDWKTNVKNCDQIESALDLD</sequence>